<keyword evidence="5" id="KW-0408">Iron</keyword>
<dbReference type="GO" id="GO:0005829">
    <property type="term" value="C:cytosol"/>
    <property type="evidence" value="ECO:0007669"/>
    <property type="project" value="TreeGrafter"/>
</dbReference>
<dbReference type="AlphaFoldDB" id="A0A679HT02"/>
<dbReference type="GO" id="GO:0061711">
    <property type="term" value="F:tRNA N(6)-L-threonylcarbamoyladenine synthase activity"/>
    <property type="evidence" value="ECO:0007669"/>
    <property type="project" value="UniProtKB-EC"/>
</dbReference>
<evidence type="ECO:0000256" key="4">
    <source>
        <dbReference type="ARBA" id="ARBA00022723"/>
    </source>
</evidence>
<dbReference type="CDD" id="cd24032">
    <property type="entry name" value="ASKHA_NBD_TsaB"/>
    <property type="match status" value="1"/>
</dbReference>
<evidence type="ECO:0000256" key="6">
    <source>
        <dbReference type="ARBA" id="ARBA00023315"/>
    </source>
</evidence>
<evidence type="ECO:0000256" key="5">
    <source>
        <dbReference type="ARBA" id="ARBA00023004"/>
    </source>
</evidence>
<organism evidence="8 9">
    <name type="scientific">Fluviibacter phosphoraccumulans</name>
    <dbReference type="NCBI Taxonomy" id="1751046"/>
    <lineage>
        <taxon>Bacteria</taxon>
        <taxon>Pseudomonadati</taxon>
        <taxon>Pseudomonadota</taxon>
        <taxon>Betaproteobacteria</taxon>
        <taxon>Rhodocyclales</taxon>
        <taxon>Fluviibacteraceae</taxon>
        <taxon>Fluviibacter</taxon>
    </lineage>
</organism>
<protein>
    <recommendedName>
        <fullName evidence="1">N(6)-L-threonylcarbamoyladenine synthase</fullName>
        <ecNumber evidence="1">2.3.1.234</ecNumber>
    </recommendedName>
</protein>
<dbReference type="InterPro" id="IPR043129">
    <property type="entry name" value="ATPase_NBD"/>
</dbReference>
<gene>
    <name evidence="8" type="ORF">ICHIAU1_17700</name>
</gene>
<evidence type="ECO:0000256" key="3">
    <source>
        <dbReference type="ARBA" id="ARBA00022694"/>
    </source>
</evidence>
<keyword evidence="2" id="KW-0808">Transferase</keyword>
<dbReference type="Pfam" id="PF00814">
    <property type="entry name" value="TsaD"/>
    <property type="match status" value="1"/>
</dbReference>
<keyword evidence="6" id="KW-0012">Acyltransferase</keyword>
<dbReference type="InterPro" id="IPR022496">
    <property type="entry name" value="T6A_TsaB"/>
</dbReference>
<dbReference type="Gene3D" id="3.30.420.40">
    <property type="match status" value="2"/>
</dbReference>
<dbReference type="PANTHER" id="PTHR11735">
    <property type="entry name" value="TRNA N6-ADENOSINE THREONYLCARBAMOYLTRANSFERASE"/>
    <property type="match status" value="1"/>
</dbReference>
<evidence type="ECO:0000313" key="8">
    <source>
        <dbReference type="EMBL" id="BBU69487.1"/>
    </source>
</evidence>
<keyword evidence="4" id="KW-0479">Metal-binding</keyword>
<evidence type="ECO:0000256" key="1">
    <source>
        <dbReference type="ARBA" id="ARBA00012156"/>
    </source>
</evidence>
<reference evidence="9" key="1">
    <citation type="submission" date="2020-01" db="EMBL/GenBank/DDBJ databases">
        <title>Phosphoaccumulans saitamaens gen. nov., sp. nov., a polyphosphate accumulating bacterium isolated from surface river water.</title>
        <authorList>
            <person name="Watanabe K."/>
            <person name="Suda W."/>
        </authorList>
    </citation>
    <scope>NUCLEOTIDE SEQUENCE [LARGE SCALE GENOMIC DNA]</scope>
    <source>
        <strain evidence="9">ICHIAU1</strain>
    </source>
</reference>
<dbReference type="SUPFAM" id="SSF53067">
    <property type="entry name" value="Actin-like ATPase domain"/>
    <property type="match status" value="2"/>
</dbReference>
<dbReference type="OrthoDB" id="9809995at2"/>
<comment type="catalytic activity">
    <reaction evidence="7">
        <text>L-threonylcarbamoyladenylate + adenosine(37) in tRNA = N(6)-L-threonylcarbamoyladenosine(37) in tRNA + AMP + H(+)</text>
        <dbReference type="Rhea" id="RHEA:37059"/>
        <dbReference type="Rhea" id="RHEA-COMP:10162"/>
        <dbReference type="Rhea" id="RHEA-COMP:10163"/>
        <dbReference type="ChEBI" id="CHEBI:15378"/>
        <dbReference type="ChEBI" id="CHEBI:73682"/>
        <dbReference type="ChEBI" id="CHEBI:74411"/>
        <dbReference type="ChEBI" id="CHEBI:74418"/>
        <dbReference type="ChEBI" id="CHEBI:456215"/>
        <dbReference type="EC" id="2.3.1.234"/>
    </reaction>
</comment>
<accession>A0A679HT02</accession>
<proteinExistence type="predicted"/>
<evidence type="ECO:0000313" key="9">
    <source>
        <dbReference type="Proteomes" id="UP000463961"/>
    </source>
</evidence>
<dbReference type="PRINTS" id="PR00789">
    <property type="entry name" value="OSIALOPTASE"/>
</dbReference>
<dbReference type="NCBIfam" id="TIGR03725">
    <property type="entry name" value="T6A_YeaZ"/>
    <property type="match status" value="1"/>
</dbReference>
<dbReference type="InterPro" id="IPR017861">
    <property type="entry name" value="KAE1/TsaD"/>
</dbReference>
<keyword evidence="9" id="KW-1185">Reference proteome</keyword>
<dbReference type="GO" id="GO:0002949">
    <property type="term" value="P:tRNA threonylcarbamoyladenosine modification"/>
    <property type="evidence" value="ECO:0007669"/>
    <property type="project" value="InterPro"/>
</dbReference>
<dbReference type="RefSeq" id="WP_162049806.1">
    <property type="nucleotide sequence ID" value="NZ_AP019011.1"/>
</dbReference>
<dbReference type="EC" id="2.3.1.234" evidence="1"/>
<sequence length="244" mass="25752">MLRLLSLETATDQGAFALWSGEVTAAEIRVQSFKQFCCPAGQPHAETLLPALRIALNELDWSLASIDAIVFDAGPGMFTGLRVSAALAQGLAIALNKPVIPVCSLEVLAEAAHQAMGATTVLSLLDARMNQIYAAGWTKEGLDWQAAFEPCLVGPDNLDYLPAMSKPLAAAGTGIKEYPAAADWLAQQGIVDSAVRYPSADALARLGAVRFQAGVFTDPAEAIPVYVRDRVALTTAERAAGEIL</sequence>
<dbReference type="Proteomes" id="UP000463961">
    <property type="component" value="Chromosome"/>
</dbReference>
<dbReference type="InterPro" id="IPR000905">
    <property type="entry name" value="Gcp-like_dom"/>
</dbReference>
<name>A0A679HT02_9RHOO</name>
<dbReference type="GO" id="GO:0046872">
    <property type="term" value="F:metal ion binding"/>
    <property type="evidence" value="ECO:0007669"/>
    <property type="project" value="UniProtKB-KW"/>
</dbReference>
<dbReference type="PANTHER" id="PTHR11735:SF11">
    <property type="entry name" value="TRNA THREONYLCARBAMOYLADENOSINE BIOSYNTHESIS PROTEIN TSAB"/>
    <property type="match status" value="1"/>
</dbReference>
<evidence type="ECO:0000256" key="7">
    <source>
        <dbReference type="ARBA" id="ARBA00048117"/>
    </source>
</evidence>
<evidence type="ECO:0000256" key="2">
    <source>
        <dbReference type="ARBA" id="ARBA00022679"/>
    </source>
</evidence>
<keyword evidence="3" id="KW-0819">tRNA processing</keyword>
<dbReference type="EMBL" id="AP022345">
    <property type="protein sequence ID" value="BBU69487.1"/>
    <property type="molecule type" value="Genomic_DNA"/>
</dbReference>